<keyword evidence="1" id="KW-0812">Transmembrane</keyword>
<dbReference type="RefSeq" id="WP_112888155.1">
    <property type="nucleotide sequence ID" value="NZ_CP030239.1"/>
</dbReference>
<evidence type="ECO:0000256" key="1">
    <source>
        <dbReference type="SAM" id="Phobius"/>
    </source>
</evidence>
<dbReference type="EMBL" id="CP030239">
    <property type="protein sequence ID" value="AWX93653.1"/>
    <property type="molecule type" value="Genomic_DNA"/>
</dbReference>
<gene>
    <name evidence="2" type="ORF">DPM13_12750</name>
</gene>
<dbReference type="Proteomes" id="UP000249922">
    <property type="component" value="Chromosome"/>
</dbReference>
<organism evidence="2 3">
    <name type="scientific">Paracoccus mutanolyticus</name>
    <dbReference type="NCBI Taxonomy" id="1499308"/>
    <lineage>
        <taxon>Bacteria</taxon>
        <taxon>Pseudomonadati</taxon>
        <taxon>Pseudomonadota</taxon>
        <taxon>Alphaproteobacteria</taxon>
        <taxon>Rhodobacterales</taxon>
        <taxon>Paracoccaceae</taxon>
        <taxon>Paracoccus</taxon>
    </lineage>
</organism>
<feature type="transmembrane region" description="Helical" evidence="1">
    <location>
        <begin position="47"/>
        <end position="67"/>
    </location>
</feature>
<accession>A0ABN5MCV3</accession>
<keyword evidence="3" id="KW-1185">Reference proteome</keyword>
<reference evidence="2 3" key="1">
    <citation type="submission" date="2018-06" db="EMBL/GenBank/DDBJ databases">
        <title>Complete genome sequence of Paracoccus mutanolyticus strain RSP-02 isolated from cellulosic waste.</title>
        <authorList>
            <person name="Amrutha R.N."/>
            <person name="Shrivastav A."/>
            <person name="Buddana S.K."/>
            <person name="Deshpande U."/>
            <person name="Prakasham R.S."/>
        </authorList>
    </citation>
    <scope>NUCLEOTIDE SEQUENCE [LARGE SCALE GENOMIC DNA]</scope>
    <source>
        <strain evidence="2 3">RSP-02</strain>
    </source>
</reference>
<evidence type="ECO:0000313" key="3">
    <source>
        <dbReference type="Proteomes" id="UP000249922"/>
    </source>
</evidence>
<feature type="transmembrane region" description="Helical" evidence="1">
    <location>
        <begin position="16"/>
        <end position="35"/>
    </location>
</feature>
<evidence type="ECO:0000313" key="2">
    <source>
        <dbReference type="EMBL" id="AWX93653.1"/>
    </source>
</evidence>
<sequence length="89" mass="9160">MLLHQHELDQKTHPTIFAAGVFLAGVVGALAGGWLSEGILRSTGNVALARISVIVLGFLGAFVMHVAGDVPTDLVTKAISLSAACFCAD</sequence>
<proteinExistence type="predicted"/>
<name>A0ABN5MCV3_9RHOB</name>
<protein>
    <submittedName>
        <fullName evidence="2">Uncharacterized protein</fullName>
    </submittedName>
</protein>
<keyword evidence="1" id="KW-0472">Membrane</keyword>
<keyword evidence="1" id="KW-1133">Transmembrane helix</keyword>